<keyword evidence="2" id="KW-1185">Reference proteome</keyword>
<dbReference type="OrthoDB" id="8255265at2"/>
<name>A0A964WT07_9HYPH</name>
<evidence type="ECO:0000313" key="2">
    <source>
        <dbReference type="Proteomes" id="UP000773614"/>
    </source>
</evidence>
<proteinExistence type="predicted"/>
<evidence type="ECO:0000313" key="1">
    <source>
        <dbReference type="EMBL" id="MYZ47527.1"/>
    </source>
</evidence>
<dbReference type="RefSeq" id="WP_161139874.1">
    <property type="nucleotide sequence ID" value="NZ_SPKJ01000016.1"/>
</dbReference>
<accession>A0A964WT07</accession>
<gene>
    <name evidence="1" type="ORF">E4O86_07360</name>
</gene>
<dbReference type="AlphaFoldDB" id="A0A964WT07"/>
<organism evidence="1 2">
    <name type="scientific">Propylenella binzhouense</name>
    <dbReference type="NCBI Taxonomy" id="2555902"/>
    <lineage>
        <taxon>Bacteria</taxon>
        <taxon>Pseudomonadati</taxon>
        <taxon>Pseudomonadota</taxon>
        <taxon>Alphaproteobacteria</taxon>
        <taxon>Hyphomicrobiales</taxon>
        <taxon>Propylenellaceae</taxon>
        <taxon>Propylenella</taxon>
    </lineage>
</organism>
<dbReference type="Proteomes" id="UP000773614">
    <property type="component" value="Unassembled WGS sequence"/>
</dbReference>
<sequence>MPSTQRYRVVFFKTVGNGYGRDLEICQRAVDVAADSEGSAVAKAIACFCRAEKVRAWTDHADRYAVREAPRRATADDGRPAAEA</sequence>
<dbReference type="EMBL" id="SPKJ01000016">
    <property type="protein sequence ID" value="MYZ47527.1"/>
    <property type="molecule type" value="Genomic_DNA"/>
</dbReference>
<comment type="caution">
    <text evidence="1">The sequence shown here is derived from an EMBL/GenBank/DDBJ whole genome shotgun (WGS) entry which is preliminary data.</text>
</comment>
<protein>
    <submittedName>
        <fullName evidence="1">Uncharacterized protein</fullName>
    </submittedName>
</protein>
<reference evidence="1" key="1">
    <citation type="submission" date="2019-03" db="EMBL/GenBank/DDBJ databases">
        <title>Afifella sp. nov., isolated from activated sludge.</title>
        <authorList>
            <person name="Li Q."/>
            <person name="Liu Y."/>
        </authorList>
    </citation>
    <scope>NUCLEOTIDE SEQUENCE</scope>
    <source>
        <strain evidence="1">L72</strain>
    </source>
</reference>